<dbReference type="RefSeq" id="WP_344831965.1">
    <property type="nucleotide sequence ID" value="NZ_BAAAUV010000012.1"/>
</dbReference>
<sequence>MPTDPLTAHAATLSADAAAVSGCARRLRALASAADAAFPAWFAEAVSAHLTACTIAAEDLSRAAEELAALEA</sequence>
<reference evidence="2" key="1">
    <citation type="journal article" date="2019" name="Int. J. Syst. Evol. Microbiol.">
        <title>The Global Catalogue of Microorganisms (GCM) 10K type strain sequencing project: providing services to taxonomists for standard genome sequencing and annotation.</title>
        <authorList>
            <consortium name="The Broad Institute Genomics Platform"/>
            <consortium name="The Broad Institute Genome Sequencing Center for Infectious Disease"/>
            <person name="Wu L."/>
            <person name="Ma J."/>
        </authorList>
    </citation>
    <scope>NUCLEOTIDE SEQUENCE [LARGE SCALE GENOMIC DNA]</scope>
    <source>
        <strain evidence="2">JCM 9377</strain>
    </source>
</reference>
<keyword evidence="2" id="KW-1185">Reference proteome</keyword>
<accession>A0ABP6QH37</accession>
<evidence type="ECO:0000313" key="2">
    <source>
        <dbReference type="Proteomes" id="UP001501237"/>
    </source>
</evidence>
<evidence type="ECO:0000313" key="1">
    <source>
        <dbReference type="EMBL" id="GAA3221749.1"/>
    </source>
</evidence>
<dbReference type="Proteomes" id="UP001501237">
    <property type="component" value="Unassembled WGS sequence"/>
</dbReference>
<comment type="caution">
    <text evidence="1">The sequence shown here is derived from an EMBL/GenBank/DDBJ whole genome shotgun (WGS) entry which is preliminary data.</text>
</comment>
<gene>
    <name evidence="1" type="ORF">GCM10010468_47090</name>
</gene>
<name>A0ABP6QH37_9ACTN</name>
<dbReference type="EMBL" id="BAAAUV010000012">
    <property type="protein sequence ID" value="GAA3221749.1"/>
    <property type="molecule type" value="Genomic_DNA"/>
</dbReference>
<protein>
    <submittedName>
        <fullName evidence="1">Uncharacterized protein</fullName>
    </submittedName>
</protein>
<organism evidence="1 2">
    <name type="scientific">Actinocorallia longicatena</name>
    <dbReference type="NCBI Taxonomy" id="111803"/>
    <lineage>
        <taxon>Bacteria</taxon>
        <taxon>Bacillati</taxon>
        <taxon>Actinomycetota</taxon>
        <taxon>Actinomycetes</taxon>
        <taxon>Streptosporangiales</taxon>
        <taxon>Thermomonosporaceae</taxon>
        <taxon>Actinocorallia</taxon>
    </lineage>
</organism>
<proteinExistence type="predicted"/>